<evidence type="ECO:0000313" key="2">
    <source>
        <dbReference type="Proteomes" id="UP000191554"/>
    </source>
</evidence>
<accession>A0A1V4SQA7</accession>
<dbReference type="EMBL" id="MZGX01000002">
    <property type="protein sequence ID" value="OPX46052.1"/>
    <property type="molecule type" value="Genomic_DNA"/>
</dbReference>
<organism evidence="1 2">
    <name type="scientific">Ruminiclostridium hungatei</name>
    <name type="common">Clostridium hungatei</name>
    <dbReference type="NCBI Taxonomy" id="48256"/>
    <lineage>
        <taxon>Bacteria</taxon>
        <taxon>Bacillati</taxon>
        <taxon>Bacillota</taxon>
        <taxon>Clostridia</taxon>
        <taxon>Eubacteriales</taxon>
        <taxon>Oscillospiraceae</taxon>
        <taxon>Ruminiclostridium</taxon>
    </lineage>
</organism>
<comment type="caution">
    <text evidence="1">The sequence shown here is derived from an EMBL/GenBank/DDBJ whole genome shotgun (WGS) entry which is preliminary data.</text>
</comment>
<evidence type="ECO:0000313" key="1">
    <source>
        <dbReference type="EMBL" id="OPX46052.1"/>
    </source>
</evidence>
<name>A0A1V4SQA7_RUMHU</name>
<proteinExistence type="predicted"/>
<dbReference type="Proteomes" id="UP000191554">
    <property type="component" value="Unassembled WGS sequence"/>
</dbReference>
<dbReference type="AlphaFoldDB" id="A0A1V4SQA7"/>
<keyword evidence="2" id="KW-1185">Reference proteome</keyword>
<gene>
    <name evidence="1" type="ORF">CLHUN_05270</name>
</gene>
<reference evidence="1 2" key="1">
    <citation type="submission" date="2017-03" db="EMBL/GenBank/DDBJ databases">
        <title>Genome sequence of Clostridium hungatei DSM 14427.</title>
        <authorList>
            <person name="Poehlein A."/>
            <person name="Daniel R."/>
        </authorList>
    </citation>
    <scope>NUCLEOTIDE SEQUENCE [LARGE SCALE GENOMIC DNA]</scope>
    <source>
        <strain evidence="1 2">DSM 14427</strain>
    </source>
</reference>
<dbReference type="OrthoDB" id="1737899at2"/>
<dbReference type="RefSeq" id="WP_080062989.1">
    <property type="nucleotide sequence ID" value="NZ_MZGX01000002.1"/>
</dbReference>
<sequence length="285" mass="32805">MVISDKPFAAEPIIDVNVLKSQFHQYYNCLNEDEIQPYKIIWCSRLTLHYRADAPEKLLLIYGSLLVIIKNINGTLSKLKLDYKDINFLVEETGSTVNCITIDYKSGLKERIFYDSIVSKLVNDLLLELRKKLAQKVPEVHRDYLPDPAFSDAEENNYAGALVARAAVMDKSSVLCSLKQKKLYDHPGLLFRKVITRTHFTIVCQKEILIFMEQTNTRENHNIEGELLYISLSSLRNVSLEATGKGMLLKYIFTAERIVELFYENERTDKLLKVMSYINSMTAMS</sequence>
<protein>
    <submittedName>
        <fullName evidence="1">Uncharacterized protein</fullName>
    </submittedName>
</protein>